<dbReference type="Pfam" id="PF01381">
    <property type="entry name" value="HTH_3"/>
    <property type="match status" value="1"/>
</dbReference>
<dbReference type="GO" id="GO:0003677">
    <property type="term" value="F:DNA binding"/>
    <property type="evidence" value="ECO:0007669"/>
    <property type="project" value="UniProtKB-KW"/>
</dbReference>
<evidence type="ECO:0000259" key="2">
    <source>
        <dbReference type="PROSITE" id="PS50943"/>
    </source>
</evidence>
<dbReference type="SUPFAM" id="SSF47413">
    <property type="entry name" value="lambda repressor-like DNA-binding domains"/>
    <property type="match status" value="1"/>
</dbReference>
<sequence length="192" mass="20711">MRNVNPAAHESPPRVGAKLRAARLAQHLTLETVAQHSNLTKGYISRVERDDTSPSVATLMALCQVLGLSIGQLFEEPDSAIVRLDDAPFINLGGAGAMEHMVTPRGQSQVQMIHSEIESGAHGGENLYTINCKVEVLHIIHGELHLRFATSTEVLEAGDTITFPGSEPHTWSAPVQSTALWVLIPAPWSGLV</sequence>
<dbReference type="PROSITE" id="PS50943">
    <property type="entry name" value="HTH_CROC1"/>
    <property type="match status" value="1"/>
</dbReference>
<dbReference type="InterPro" id="IPR014710">
    <property type="entry name" value="RmlC-like_jellyroll"/>
</dbReference>
<organism evidence="3 4">
    <name type="scientific">Nesterenkonia natronophila</name>
    <dbReference type="NCBI Taxonomy" id="2174932"/>
    <lineage>
        <taxon>Bacteria</taxon>
        <taxon>Bacillati</taxon>
        <taxon>Actinomycetota</taxon>
        <taxon>Actinomycetes</taxon>
        <taxon>Micrococcales</taxon>
        <taxon>Micrococcaceae</taxon>
        <taxon>Nesterenkonia</taxon>
    </lineage>
</organism>
<dbReference type="EMBL" id="QYZP01000001">
    <property type="protein sequence ID" value="RJN32474.1"/>
    <property type="molecule type" value="Genomic_DNA"/>
</dbReference>
<accession>A0A3A4FCJ1</accession>
<dbReference type="SMART" id="SM00530">
    <property type="entry name" value="HTH_XRE"/>
    <property type="match status" value="1"/>
</dbReference>
<dbReference type="InterPro" id="IPR001387">
    <property type="entry name" value="Cro/C1-type_HTH"/>
</dbReference>
<evidence type="ECO:0000313" key="4">
    <source>
        <dbReference type="Proteomes" id="UP000266615"/>
    </source>
</evidence>
<dbReference type="Gene3D" id="2.60.120.10">
    <property type="entry name" value="Jelly Rolls"/>
    <property type="match status" value="1"/>
</dbReference>
<dbReference type="CDD" id="cd02209">
    <property type="entry name" value="cupin_XRE_C"/>
    <property type="match status" value="1"/>
</dbReference>
<dbReference type="GO" id="GO:0005829">
    <property type="term" value="C:cytosol"/>
    <property type="evidence" value="ECO:0007669"/>
    <property type="project" value="TreeGrafter"/>
</dbReference>
<dbReference type="OrthoDB" id="9814751at2"/>
<dbReference type="RefSeq" id="WP_119901520.1">
    <property type="nucleotide sequence ID" value="NZ_QYZP01000001.1"/>
</dbReference>
<dbReference type="SUPFAM" id="SSF51182">
    <property type="entry name" value="RmlC-like cupins"/>
    <property type="match status" value="1"/>
</dbReference>
<evidence type="ECO:0000313" key="3">
    <source>
        <dbReference type="EMBL" id="RJN32474.1"/>
    </source>
</evidence>
<dbReference type="InterPro" id="IPR010982">
    <property type="entry name" value="Lambda_DNA-bd_dom_sf"/>
</dbReference>
<keyword evidence="4" id="KW-1185">Reference proteome</keyword>
<dbReference type="GO" id="GO:0003700">
    <property type="term" value="F:DNA-binding transcription factor activity"/>
    <property type="evidence" value="ECO:0007669"/>
    <property type="project" value="TreeGrafter"/>
</dbReference>
<protein>
    <submittedName>
        <fullName evidence="3">Helix-turn-helix domain-containing protein</fullName>
    </submittedName>
</protein>
<dbReference type="Gene3D" id="1.10.260.40">
    <property type="entry name" value="lambda repressor-like DNA-binding domains"/>
    <property type="match status" value="1"/>
</dbReference>
<reference evidence="3 4" key="1">
    <citation type="submission" date="2018-09" db="EMBL/GenBank/DDBJ databases">
        <title>Nesterenkonia natronophila sp. nov., an alkaliphilic actinobacteriume isolated from a soda lake, and emended description of the genus Nesterenkonia.</title>
        <authorList>
            <person name="Menes R.J."/>
            <person name="Iriarte A."/>
        </authorList>
    </citation>
    <scope>NUCLEOTIDE SEQUENCE [LARGE SCALE GENOMIC DNA]</scope>
    <source>
        <strain evidence="3 4">M8</strain>
    </source>
</reference>
<dbReference type="PANTHER" id="PTHR46797:SF1">
    <property type="entry name" value="METHYLPHOSPHONATE SYNTHASE"/>
    <property type="match status" value="1"/>
</dbReference>
<feature type="domain" description="HTH cro/C1-type" evidence="2">
    <location>
        <begin position="19"/>
        <end position="73"/>
    </location>
</feature>
<keyword evidence="1" id="KW-0238">DNA-binding</keyword>
<comment type="caution">
    <text evidence="3">The sequence shown here is derived from an EMBL/GenBank/DDBJ whole genome shotgun (WGS) entry which is preliminary data.</text>
</comment>
<dbReference type="InterPro" id="IPR050807">
    <property type="entry name" value="TransReg_Diox_bact_type"/>
</dbReference>
<gene>
    <name evidence="3" type="ORF">D3250_01080</name>
</gene>
<evidence type="ECO:0000256" key="1">
    <source>
        <dbReference type="ARBA" id="ARBA00023125"/>
    </source>
</evidence>
<dbReference type="InterPro" id="IPR011051">
    <property type="entry name" value="RmlC_Cupin_sf"/>
</dbReference>
<dbReference type="CDD" id="cd00093">
    <property type="entry name" value="HTH_XRE"/>
    <property type="match status" value="1"/>
</dbReference>
<proteinExistence type="predicted"/>
<dbReference type="AlphaFoldDB" id="A0A3A4FCJ1"/>
<name>A0A3A4FCJ1_9MICC</name>
<dbReference type="PANTHER" id="PTHR46797">
    <property type="entry name" value="HTH-TYPE TRANSCRIPTIONAL REGULATOR"/>
    <property type="match status" value="1"/>
</dbReference>
<dbReference type="Proteomes" id="UP000266615">
    <property type="component" value="Unassembled WGS sequence"/>
</dbReference>